<dbReference type="PROSITE" id="PS50238">
    <property type="entry name" value="RHOGAP"/>
    <property type="match status" value="1"/>
</dbReference>
<dbReference type="AlphaFoldDB" id="A0A7J7II88"/>
<reference evidence="3 4" key="1">
    <citation type="journal article" date="2020" name="J. Phycol.">
        <title>Comparative genome analysis reveals Cyanidiococcus gen. nov., a new extremophilic red algal genus sister to Cyanidioschyzon (Cyanidioschyzonaceae, Rhodophyta).</title>
        <authorList>
            <person name="Liu S.-L."/>
            <person name="Chiang Y.-R."/>
            <person name="Yoon H.S."/>
            <person name="Fu H.-Y."/>
        </authorList>
    </citation>
    <scope>NUCLEOTIDE SEQUENCE [LARGE SCALE GENOMIC DNA]</scope>
    <source>
        <strain evidence="3 4">THAL066</strain>
    </source>
</reference>
<comment type="caution">
    <text evidence="3">The sequence shown here is derived from an EMBL/GenBank/DDBJ whole genome shotgun (WGS) entry which is preliminary data.</text>
</comment>
<dbReference type="SUPFAM" id="SSF48350">
    <property type="entry name" value="GTPase activation domain, GAP"/>
    <property type="match status" value="1"/>
</dbReference>
<gene>
    <name evidence="3" type="ORF">F1559_004140</name>
</gene>
<dbReference type="GO" id="GO:0007264">
    <property type="term" value="P:small GTPase-mediated signal transduction"/>
    <property type="evidence" value="ECO:0007669"/>
    <property type="project" value="TreeGrafter"/>
</dbReference>
<dbReference type="SMART" id="SM00324">
    <property type="entry name" value="RhoGAP"/>
    <property type="match status" value="1"/>
</dbReference>
<dbReference type="GO" id="GO:0005737">
    <property type="term" value="C:cytoplasm"/>
    <property type="evidence" value="ECO:0007669"/>
    <property type="project" value="TreeGrafter"/>
</dbReference>
<evidence type="ECO:0000259" key="2">
    <source>
        <dbReference type="PROSITE" id="PS50238"/>
    </source>
</evidence>
<dbReference type="CDD" id="cd00159">
    <property type="entry name" value="RhoGAP"/>
    <property type="match status" value="1"/>
</dbReference>
<evidence type="ECO:0000313" key="4">
    <source>
        <dbReference type="Proteomes" id="UP000530660"/>
    </source>
</evidence>
<feature type="domain" description="Rho-GAP" evidence="2">
    <location>
        <begin position="213"/>
        <end position="408"/>
    </location>
</feature>
<dbReference type="PANTHER" id="PTHR45808">
    <property type="entry name" value="RHO GTPASE-ACTIVATING PROTEIN 68F"/>
    <property type="match status" value="1"/>
</dbReference>
<proteinExistence type="predicted"/>
<feature type="compositionally biased region" description="Pro residues" evidence="1">
    <location>
        <begin position="438"/>
        <end position="449"/>
    </location>
</feature>
<dbReference type="PANTHER" id="PTHR45808:SF2">
    <property type="entry name" value="RHO GTPASE-ACTIVATING PROTEIN 68F"/>
    <property type="match status" value="1"/>
</dbReference>
<organism evidence="3 4">
    <name type="scientific">Cyanidiococcus yangmingshanensis</name>
    <dbReference type="NCBI Taxonomy" id="2690220"/>
    <lineage>
        <taxon>Eukaryota</taxon>
        <taxon>Rhodophyta</taxon>
        <taxon>Bangiophyceae</taxon>
        <taxon>Cyanidiales</taxon>
        <taxon>Cyanidiaceae</taxon>
        <taxon>Cyanidiococcus</taxon>
    </lineage>
</organism>
<dbReference type="OrthoDB" id="185175at2759"/>
<dbReference type="GO" id="GO:0005096">
    <property type="term" value="F:GTPase activator activity"/>
    <property type="evidence" value="ECO:0007669"/>
    <property type="project" value="TreeGrafter"/>
</dbReference>
<evidence type="ECO:0000313" key="3">
    <source>
        <dbReference type="EMBL" id="KAF6002826.1"/>
    </source>
</evidence>
<accession>A0A7J7II88</accession>
<dbReference type="InterPro" id="IPR008936">
    <property type="entry name" value="Rho_GTPase_activation_prot"/>
</dbReference>
<dbReference type="Proteomes" id="UP000530660">
    <property type="component" value="Unassembled WGS sequence"/>
</dbReference>
<feature type="region of interest" description="Disordered" evidence="1">
    <location>
        <begin position="153"/>
        <end position="173"/>
    </location>
</feature>
<keyword evidence="4" id="KW-1185">Reference proteome</keyword>
<evidence type="ECO:0000256" key="1">
    <source>
        <dbReference type="SAM" id="MobiDB-lite"/>
    </source>
</evidence>
<dbReference type="InterPro" id="IPR000198">
    <property type="entry name" value="RhoGAP_dom"/>
</dbReference>
<protein>
    <recommendedName>
        <fullName evidence="2">Rho-GAP domain-containing protein</fullName>
    </recommendedName>
</protein>
<dbReference type="Pfam" id="PF00620">
    <property type="entry name" value="RhoGAP"/>
    <property type="match status" value="1"/>
</dbReference>
<sequence>MNTDQGHDLGRGRGTDLEERVLVSCSQTDTPVNVTAMASLDKVRGALDNSLVDSSKPASPAERVTETCLAMPDDTAALASGGTVAGPAVEQQPSRCAPLAATGPKTEAQAAIRVTLVNRESLRPEGNGPGQGGPPVRTEVANRVKMLLFKHLQGSTGPADRNQASARAKPISDERQGCLCRRNSVVHHAAKSTTTLHAPGRDASNSVSSAAHESIASEASRPWNEPLETRVWLCIGHLRAHRGRETLGILGASGSVEAVERLRRQVTHDDRLPSDADPHAVAGLLKETLRTTRPALLSTKAYGSFLEMARTSGPGASWDEAINIFRLWQRIRSDQLYAQCNDLLVELLLLLHEISQLTTINKMTSRNLALVMAPCLCEWDPLRPNALEQLHVMTDMVQYLIERATLIADMEGHRSSPLGRATLSSRGPRSCHAGAEPPTVPSSEPPCCA</sequence>
<feature type="region of interest" description="Disordered" evidence="1">
    <location>
        <begin position="191"/>
        <end position="220"/>
    </location>
</feature>
<feature type="region of interest" description="Disordered" evidence="1">
    <location>
        <begin position="417"/>
        <end position="449"/>
    </location>
</feature>
<feature type="compositionally biased region" description="Low complexity" evidence="1">
    <location>
        <begin position="206"/>
        <end position="220"/>
    </location>
</feature>
<dbReference type="Gene3D" id="1.10.555.10">
    <property type="entry name" value="Rho GTPase activation protein"/>
    <property type="match status" value="1"/>
</dbReference>
<dbReference type="EMBL" id="VWRR01000009">
    <property type="protein sequence ID" value="KAF6002826.1"/>
    <property type="molecule type" value="Genomic_DNA"/>
</dbReference>
<name>A0A7J7II88_9RHOD</name>